<proteinExistence type="predicted"/>
<accession>A0A375DZK7</accession>
<sequence>MTRQNDNVIIRPFPNGERDALALPGSALPASGGRTKDYINLAHPKMITLPFAISVATGDTLSFP</sequence>
<protein>
    <submittedName>
        <fullName evidence="1">Uncharacterized protein</fullName>
    </submittedName>
</protein>
<dbReference type="AlphaFoldDB" id="A0A375DZK7"/>
<name>A0A375DZK7_9BURK</name>
<organism evidence="1">
    <name type="scientific">Cupriavidus taiwanensis</name>
    <dbReference type="NCBI Taxonomy" id="164546"/>
    <lineage>
        <taxon>Bacteria</taxon>
        <taxon>Pseudomonadati</taxon>
        <taxon>Pseudomonadota</taxon>
        <taxon>Betaproteobacteria</taxon>
        <taxon>Burkholderiales</taxon>
        <taxon>Burkholderiaceae</taxon>
        <taxon>Cupriavidus</taxon>
    </lineage>
</organism>
<gene>
    <name evidence="1" type="ORF">CBM2613_A220145</name>
</gene>
<dbReference type="Proteomes" id="UP000256952">
    <property type="component" value="Chromosome CBM2613_a"/>
</dbReference>
<comment type="caution">
    <text evidence="1">The sequence shown here is derived from an EMBL/GenBank/DDBJ whole genome shotgun (WGS) entry which is preliminary data.</text>
</comment>
<dbReference type="EMBL" id="OFTH01000015">
    <property type="protein sequence ID" value="SOZ56426.1"/>
    <property type="molecule type" value="Genomic_DNA"/>
</dbReference>
<reference evidence="1" key="1">
    <citation type="submission" date="2018-01" db="EMBL/GenBank/DDBJ databases">
        <authorList>
            <person name="Clerissi C."/>
        </authorList>
    </citation>
    <scope>NUCLEOTIDE SEQUENCE</scope>
    <source>
        <strain evidence="1">Cupriavidus taiwanensis STM 8556</strain>
    </source>
</reference>
<evidence type="ECO:0000313" key="1">
    <source>
        <dbReference type="EMBL" id="SOZ56426.1"/>
    </source>
</evidence>